<dbReference type="InterPro" id="IPR035890">
    <property type="entry name" value="Anti-sigma-28_factor_FlgM_sf"/>
</dbReference>
<keyword evidence="3" id="KW-1185">Reference proteome</keyword>
<evidence type="ECO:0000313" key="2">
    <source>
        <dbReference type="EMBL" id="MDZ7277334.1"/>
    </source>
</evidence>
<feature type="region of interest" description="Disordered" evidence="1">
    <location>
        <begin position="25"/>
        <end position="44"/>
    </location>
</feature>
<dbReference type="EMBL" id="JAOBTT010000001">
    <property type="protein sequence ID" value="MDZ7277334.1"/>
    <property type="molecule type" value="Genomic_DNA"/>
</dbReference>
<sequence>MKITPNAKPVTFAAPSIAAVQDEATLSPADAPRAQRAAAANDGHLQTARGQLRDMSEVDRPFVSAMQEALKAGRLEVDTAQLAQAMMDFYRK</sequence>
<dbReference type="SUPFAM" id="SSF101498">
    <property type="entry name" value="Anti-sigma factor FlgM"/>
    <property type="match status" value="1"/>
</dbReference>
<evidence type="ECO:0000256" key="1">
    <source>
        <dbReference type="SAM" id="MobiDB-lite"/>
    </source>
</evidence>
<name>A0ABU5LBM4_9GAMM</name>
<reference evidence="3" key="1">
    <citation type="submission" date="2023-07" db="EMBL/GenBank/DDBJ databases">
        <title>Structural and functional analysis of rice phyllospheric bacteria for their antimicrobial properties and defense elicitation against blast disease.</title>
        <authorList>
            <person name="Sahu K.P."/>
            <person name="Asharani P."/>
            <person name="Kumar M."/>
            <person name="Reddy B."/>
            <person name="Kumar A."/>
        </authorList>
    </citation>
    <scope>NUCLEOTIDE SEQUENCE [LARGE SCALE GENOMIC DNA]</scope>
    <source>
        <strain evidence="3">OsEp_Plm_30P10</strain>
    </source>
</reference>
<comment type="caution">
    <text evidence="2">The sequence shown here is derived from an EMBL/GenBank/DDBJ whole genome shotgun (WGS) entry which is preliminary data.</text>
</comment>
<accession>A0ABU5LBM4</accession>
<dbReference type="RefSeq" id="WP_322541452.1">
    <property type="nucleotide sequence ID" value="NZ_JAOBTT010000001.1"/>
</dbReference>
<organism evidence="2 3">
    <name type="scientific">Pantoea eucrina</name>
    <dbReference type="NCBI Taxonomy" id="472693"/>
    <lineage>
        <taxon>Bacteria</taxon>
        <taxon>Pseudomonadati</taxon>
        <taxon>Pseudomonadota</taxon>
        <taxon>Gammaproteobacteria</taxon>
        <taxon>Enterobacterales</taxon>
        <taxon>Erwiniaceae</taxon>
        <taxon>Pantoea</taxon>
    </lineage>
</organism>
<dbReference type="Proteomes" id="UP001288620">
    <property type="component" value="Unassembled WGS sequence"/>
</dbReference>
<evidence type="ECO:0008006" key="4">
    <source>
        <dbReference type="Google" id="ProtNLM"/>
    </source>
</evidence>
<evidence type="ECO:0000313" key="3">
    <source>
        <dbReference type="Proteomes" id="UP001288620"/>
    </source>
</evidence>
<protein>
    <recommendedName>
        <fullName evidence="4">Negative regulator of flagellin synthesis</fullName>
    </recommendedName>
</protein>
<gene>
    <name evidence="2" type="ORF">N4G40_03425</name>
</gene>
<proteinExistence type="predicted"/>
<feature type="compositionally biased region" description="Low complexity" evidence="1">
    <location>
        <begin position="28"/>
        <end position="40"/>
    </location>
</feature>